<organism evidence="2 3">
    <name type="scientific">Maridesulfovibrio ferrireducens</name>
    <dbReference type="NCBI Taxonomy" id="246191"/>
    <lineage>
        <taxon>Bacteria</taxon>
        <taxon>Pseudomonadati</taxon>
        <taxon>Thermodesulfobacteriota</taxon>
        <taxon>Desulfovibrionia</taxon>
        <taxon>Desulfovibrionales</taxon>
        <taxon>Desulfovibrionaceae</taxon>
        <taxon>Maridesulfovibrio</taxon>
    </lineage>
</organism>
<dbReference type="RefSeq" id="WP_092157897.1">
    <property type="nucleotide sequence ID" value="NZ_FNGA01000001.1"/>
</dbReference>
<protein>
    <submittedName>
        <fullName evidence="2">Uncharacterized protein</fullName>
    </submittedName>
</protein>
<name>A0A1G9C157_9BACT</name>
<keyword evidence="1" id="KW-0812">Transmembrane</keyword>
<dbReference type="OrthoDB" id="5458737at2"/>
<accession>A0A1G9C157</accession>
<evidence type="ECO:0000313" key="3">
    <source>
        <dbReference type="Proteomes" id="UP000199053"/>
    </source>
</evidence>
<reference evidence="3" key="1">
    <citation type="submission" date="2016-10" db="EMBL/GenBank/DDBJ databases">
        <authorList>
            <person name="Varghese N."/>
            <person name="Submissions S."/>
        </authorList>
    </citation>
    <scope>NUCLEOTIDE SEQUENCE [LARGE SCALE GENOMIC DNA]</scope>
    <source>
        <strain evidence="3">DSM 16995</strain>
    </source>
</reference>
<keyword evidence="1" id="KW-0472">Membrane</keyword>
<dbReference type="EMBL" id="FNGA01000001">
    <property type="protein sequence ID" value="SDK45431.1"/>
    <property type="molecule type" value="Genomic_DNA"/>
</dbReference>
<evidence type="ECO:0000256" key="1">
    <source>
        <dbReference type="SAM" id="Phobius"/>
    </source>
</evidence>
<keyword evidence="3" id="KW-1185">Reference proteome</keyword>
<gene>
    <name evidence="2" type="ORF">SAMN05660337_0497</name>
</gene>
<dbReference type="AlphaFoldDB" id="A0A1G9C157"/>
<keyword evidence="1" id="KW-1133">Transmembrane helix</keyword>
<dbReference type="Proteomes" id="UP000199053">
    <property type="component" value="Unassembled WGS sequence"/>
</dbReference>
<sequence length="84" mass="9609">MYILRTIKAWAAKRHALSGSNVNHSLHAVLTLATLGLWLPAWTILCIRSGQQSRAKMRGNLVNLRDIERLNISPEYRRQLARMS</sequence>
<evidence type="ECO:0000313" key="2">
    <source>
        <dbReference type="EMBL" id="SDK45431.1"/>
    </source>
</evidence>
<proteinExistence type="predicted"/>
<feature type="transmembrane region" description="Helical" evidence="1">
    <location>
        <begin position="26"/>
        <end position="47"/>
    </location>
</feature>